<protein>
    <submittedName>
        <fullName evidence="1">Uncharacterized protein</fullName>
    </submittedName>
</protein>
<dbReference type="EMBL" id="BMCH01000002">
    <property type="protein sequence ID" value="GGC25768.1"/>
    <property type="molecule type" value="Genomic_DNA"/>
</dbReference>
<accession>A0ABQ1LNW5</accession>
<evidence type="ECO:0000313" key="1">
    <source>
        <dbReference type="EMBL" id="GGC25768.1"/>
    </source>
</evidence>
<reference evidence="2" key="1">
    <citation type="journal article" date="2019" name="Int. J. Syst. Evol. Microbiol.">
        <title>The Global Catalogue of Microorganisms (GCM) 10K type strain sequencing project: providing services to taxonomists for standard genome sequencing and annotation.</title>
        <authorList>
            <consortium name="The Broad Institute Genomics Platform"/>
            <consortium name="The Broad Institute Genome Sequencing Center for Infectious Disease"/>
            <person name="Wu L."/>
            <person name="Ma J."/>
        </authorList>
    </citation>
    <scope>NUCLEOTIDE SEQUENCE [LARGE SCALE GENOMIC DNA]</scope>
    <source>
        <strain evidence="2">CCM 7132</strain>
    </source>
</reference>
<comment type="caution">
    <text evidence="1">The sequence shown here is derived from an EMBL/GenBank/DDBJ whole genome shotgun (WGS) entry which is preliminary data.</text>
</comment>
<dbReference type="Proteomes" id="UP000637769">
    <property type="component" value="Unassembled WGS sequence"/>
</dbReference>
<evidence type="ECO:0000313" key="2">
    <source>
        <dbReference type="Proteomes" id="UP000637769"/>
    </source>
</evidence>
<keyword evidence="2" id="KW-1185">Reference proteome</keyword>
<organism evidence="1 2">
    <name type="scientific">Asaia siamensis</name>
    <dbReference type="NCBI Taxonomy" id="110479"/>
    <lineage>
        <taxon>Bacteria</taxon>
        <taxon>Pseudomonadati</taxon>
        <taxon>Pseudomonadota</taxon>
        <taxon>Alphaproteobacteria</taxon>
        <taxon>Acetobacterales</taxon>
        <taxon>Acetobacteraceae</taxon>
        <taxon>Asaia</taxon>
    </lineage>
</organism>
<sequence>MAMGVRVWMGVDALMKALSNLSVRRVIAELQVFAKALAYRKNLPSRCSQALGAFFSLPFKGCQDAANGIECRHN</sequence>
<proteinExistence type="predicted"/>
<name>A0ABQ1LNW5_9PROT</name>
<gene>
    <name evidence="1" type="ORF">GCM10007207_08980</name>
</gene>